<dbReference type="InterPro" id="IPR013826">
    <property type="entry name" value="Topo_IA_cen_sub3"/>
</dbReference>
<evidence type="ECO:0000256" key="16">
    <source>
        <dbReference type="SAM" id="MobiDB-lite"/>
    </source>
</evidence>
<dbReference type="Gene3D" id="2.70.20.10">
    <property type="entry name" value="Topoisomerase I, domain 3"/>
    <property type="match status" value="1"/>
</dbReference>
<dbReference type="Gene3D" id="1.10.290.10">
    <property type="entry name" value="Topoisomerase I, domain 4"/>
    <property type="match status" value="1"/>
</dbReference>
<evidence type="ECO:0000256" key="11">
    <source>
        <dbReference type="ARBA" id="ARBA00023235"/>
    </source>
</evidence>
<evidence type="ECO:0000313" key="19">
    <source>
        <dbReference type="EMBL" id="GAB1253929.1"/>
    </source>
</evidence>
<dbReference type="Proteomes" id="UP001628192">
    <property type="component" value="Unassembled WGS sequence"/>
</dbReference>
<dbReference type="InterPro" id="IPR003601">
    <property type="entry name" value="Topo_IA_2"/>
</dbReference>
<evidence type="ECO:0000256" key="2">
    <source>
        <dbReference type="ARBA" id="ARBA00009446"/>
    </source>
</evidence>
<dbReference type="CDD" id="cd03362">
    <property type="entry name" value="TOPRIM_TopoIA_TopoIII"/>
    <property type="match status" value="1"/>
</dbReference>
<dbReference type="SMART" id="SM00437">
    <property type="entry name" value="TOP1Ac"/>
    <property type="match status" value="1"/>
</dbReference>
<evidence type="ECO:0000256" key="12">
    <source>
        <dbReference type="ARBA" id="ARBA00030003"/>
    </source>
</evidence>
<evidence type="ECO:0000256" key="6">
    <source>
        <dbReference type="ARBA" id="ARBA00022771"/>
    </source>
</evidence>
<dbReference type="SUPFAM" id="SSF57783">
    <property type="entry name" value="Zinc beta-ribbon"/>
    <property type="match status" value="1"/>
</dbReference>
<dbReference type="InterPro" id="IPR013825">
    <property type="entry name" value="Topo_IA_cen_sub2"/>
</dbReference>
<comment type="similarity">
    <text evidence="2">Belongs to the type IA topoisomerase family.</text>
</comment>
<dbReference type="PROSITE" id="PS50880">
    <property type="entry name" value="TOPRIM"/>
    <property type="match status" value="1"/>
</dbReference>
<evidence type="ECO:0000256" key="15">
    <source>
        <dbReference type="ARBA" id="ARBA00032877"/>
    </source>
</evidence>
<dbReference type="SUPFAM" id="SSF56712">
    <property type="entry name" value="Prokaryotic type I DNA topoisomerase"/>
    <property type="match status" value="1"/>
</dbReference>
<dbReference type="EC" id="5.6.2.1" evidence="3"/>
<keyword evidence="5" id="KW-0677">Repeat</keyword>
<evidence type="ECO:0000256" key="7">
    <source>
        <dbReference type="ARBA" id="ARBA00022833"/>
    </source>
</evidence>
<evidence type="ECO:0000256" key="5">
    <source>
        <dbReference type="ARBA" id="ARBA00022737"/>
    </source>
</evidence>
<evidence type="ECO:0000256" key="14">
    <source>
        <dbReference type="ARBA" id="ARBA00032235"/>
    </source>
</evidence>
<dbReference type="InterPro" id="IPR006171">
    <property type="entry name" value="TOPRIM_dom"/>
</dbReference>
<comment type="catalytic activity">
    <reaction evidence="1">
        <text>ATP-independent breakage of single-stranded DNA, followed by passage and rejoining.</text>
        <dbReference type="EC" id="5.6.2.1"/>
    </reaction>
</comment>
<evidence type="ECO:0000256" key="4">
    <source>
        <dbReference type="ARBA" id="ARBA00022723"/>
    </source>
</evidence>
<dbReference type="CDD" id="cd00186">
    <property type="entry name" value="TOP1Ac"/>
    <property type="match status" value="1"/>
</dbReference>
<dbReference type="InterPro" id="IPR000380">
    <property type="entry name" value="Topo_IA"/>
</dbReference>
<feature type="domain" description="Topo IA-type catalytic" evidence="18">
    <location>
        <begin position="149"/>
        <end position="593"/>
    </location>
</feature>
<dbReference type="SMART" id="SM00493">
    <property type="entry name" value="TOPRIM"/>
    <property type="match status" value="1"/>
</dbReference>
<dbReference type="InterPro" id="IPR013498">
    <property type="entry name" value="Topo_IA_Znf"/>
</dbReference>
<keyword evidence="9" id="KW-0799">Topoisomerase</keyword>
<dbReference type="PANTHER" id="PTHR11390:SF21">
    <property type="entry name" value="DNA TOPOISOMERASE 3-ALPHA"/>
    <property type="match status" value="1"/>
</dbReference>
<dbReference type="PROSITE" id="PS00396">
    <property type="entry name" value="TOPO_IA_1"/>
    <property type="match status" value="1"/>
</dbReference>
<keyword evidence="11" id="KW-0413">Isomerase</keyword>
<evidence type="ECO:0000259" key="17">
    <source>
        <dbReference type="PROSITE" id="PS50880"/>
    </source>
</evidence>
<evidence type="ECO:0000256" key="10">
    <source>
        <dbReference type="ARBA" id="ARBA00023125"/>
    </source>
</evidence>
<keyword evidence="6" id="KW-0863">Zinc-finger</keyword>
<evidence type="ECO:0000256" key="3">
    <source>
        <dbReference type="ARBA" id="ARBA00012891"/>
    </source>
</evidence>
<keyword evidence="8" id="KW-0460">Magnesium</keyword>
<evidence type="ECO:0000256" key="9">
    <source>
        <dbReference type="ARBA" id="ARBA00023029"/>
    </source>
</evidence>
<dbReference type="InterPro" id="IPR013497">
    <property type="entry name" value="Topo_IA_cen"/>
</dbReference>
<dbReference type="Gene3D" id="3.40.50.140">
    <property type="match status" value="1"/>
</dbReference>
<evidence type="ECO:0000313" key="20">
    <source>
        <dbReference type="Proteomes" id="UP001628192"/>
    </source>
</evidence>
<dbReference type="Pfam" id="PF01396">
    <property type="entry name" value="Zn_ribbon_Top1"/>
    <property type="match status" value="2"/>
</dbReference>
<evidence type="ECO:0000256" key="13">
    <source>
        <dbReference type="ARBA" id="ARBA00031985"/>
    </source>
</evidence>
<feature type="domain" description="Toprim" evidence="17">
    <location>
        <begin position="1"/>
        <end position="132"/>
    </location>
</feature>
<accession>A0ABQ0E833</accession>
<dbReference type="InterPro" id="IPR023406">
    <property type="entry name" value="Topo_IA_AS"/>
</dbReference>
<dbReference type="EMBL" id="BAAFSG010000001">
    <property type="protein sequence ID" value="GAB1253929.1"/>
    <property type="molecule type" value="Genomic_DNA"/>
</dbReference>
<proteinExistence type="inferred from homology"/>
<dbReference type="Gene3D" id="1.10.460.10">
    <property type="entry name" value="Topoisomerase I, domain 2"/>
    <property type="match status" value="1"/>
</dbReference>
<dbReference type="Pfam" id="PF01751">
    <property type="entry name" value="Toprim"/>
    <property type="match status" value="1"/>
</dbReference>
<dbReference type="PRINTS" id="PR00417">
    <property type="entry name" value="PRTPISMRASEI"/>
</dbReference>
<keyword evidence="4" id="KW-0479">Metal-binding</keyword>
<dbReference type="Pfam" id="PF01131">
    <property type="entry name" value="Topoisom_bac"/>
    <property type="match status" value="1"/>
</dbReference>
<sequence length="706" mass="77105">MRLFIAEKPNLAKAIANGLGNGRTDSGCIRCGDDVVTWCFGHMLELAWPQEYKPEYSQWRREHLPIIPSEWKYTIRKDAAKQLAVIGSLLREADSVVNAGDPDREGQLLVDEVLEHFGYQGPVARIWLPSLDDKSVRIALNGIRDNAPYAPLRDAARARSLADWLVGINATRAMTIKGREGGRSETLSLGRVQTPTLALVVARDREITNFKPTDYFVLRAALAHAAGEFTATFVPSEAQTGLDASGRMVDFTQVAAVLERVNGVEGVVTESLRENKSKAAPLPHSLSSLQKAASAQLGMSAQEVLDTAQSLYERKLTTYPRTDCRYLPGEQFDGAAAVLAALSSLPGLEQVAGTADASLKSAAWNTQKVTAHHAIAPTGELPPDNLKMEERSLYRMIATAFCLQFHPPMRYEARKIAVNLADTRWEVTGRRMVDAGWTAFSKDEEDDRQEEESLPPVEQGDAVNCRKVESVKKKTSPPSRFSEGTLVEAMTSVHRFVGDADAKATLRETKGIGTEATRAKVLETLKERGYLALDKKSIVSTPLGREIIDLTPPALKDPITTAEWESRLEAIAQGRETLDAFLAEQIRVLPDLLAPILGDGKPAFPCPDCGAALNRRKRKKDGSWFWGCTAYPDCKVILPDDNGKPGTARPRPALSEHACKACGKPLIKRTGAKGEFYGCSGYPGCKKTYPVAPGGAPDFNAKKRGK</sequence>
<gene>
    <name evidence="19" type="ORF">Defa_14160</name>
</gene>
<evidence type="ECO:0000256" key="1">
    <source>
        <dbReference type="ARBA" id="ARBA00000213"/>
    </source>
</evidence>
<dbReference type="PANTHER" id="PTHR11390">
    <property type="entry name" value="PROKARYOTIC DNA TOPOISOMERASE"/>
    <property type="match status" value="1"/>
</dbReference>
<dbReference type="InterPro" id="IPR005738">
    <property type="entry name" value="TopoIII"/>
</dbReference>
<feature type="region of interest" description="Disordered" evidence="16">
    <location>
        <begin position="441"/>
        <end position="460"/>
    </location>
</feature>
<dbReference type="SMART" id="SM00436">
    <property type="entry name" value="TOP1Bc"/>
    <property type="match status" value="1"/>
</dbReference>
<dbReference type="InterPro" id="IPR013824">
    <property type="entry name" value="Topo_IA_cen_sub1"/>
</dbReference>
<protein>
    <recommendedName>
        <fullName evidence="3">DNA topoisomerase</fullName>
        <ecNumber evidence="3">5.6.2.1</ecNumber>
    </recommendedName>
    <alternativeName>
        <fullName evidence="15">Omega-protein</fullName>
    </alternativeName>
    <alternativeName>
        <fullName evidence="14">Relaxing enzyme</fullName>
    </alternativeName>
    <alternativeName>
        <fullName evidence="12">Swivelase</fullName>
    </alternativeName>
    <alternativeName>
        <fullName evidence="13">Untwisting enzyme</fullName>
    </alternativeName>
</protein>
<keyword evidence="10" id="KW-0238">DNA-binding</keyword>
<dbReference type="Gene3D" id="3.30.65.10">
    <property type="entry name" value="Bacterial Topoisomerase I, domain 1"/>
    <property type="match status" value="2"/>
</dbReference>
<comment type="caution">
    <text evidence="19">The sequence shown here is derived from an EMBL/GenBank/DDBJ whole genome shotgun (WGS) entry which is preliminary data.</text>
</comment>
<keyword evidence="7" id="KW-0862">Zinc</keyword>
<dbReference type="InterPro" id="IPR034144">
    <property type="entry name" value="TOPRIM_TopoIII"/>
</dbReference>
<dbReference type="PROSITE" id="PS52039">
    <property type="entry name" value="TOPO_IA_2"/>
    <property type="match status" value="1"/>
</dbReference>
<dbReference type="InterPro" id="IPR023405">
    <property type="entry name" value="Topo_IA_core_domain"/>
</dbReference>
<dbReference type="RefSeq" id="WP_407844529.1">
    <property type="nucleotide sequence ID" value="NZ_BAAFSG010000001.1"/>
</dbReference>
<dbReference type="InterPro" id="IPR003602">
    <property type="entry name" value="Topo_IA_DNA-bd_dom"/>
</dbReference>
<feature type="compositionally biased region" description="Acidic residues" evidence="16">
    <location>
        <begin position="443"/>
        <end position="453"/>
    </location>
</feature>
<organism evidence="19 20">
    <name type="scientific">Desulfovibrio falkowii</name>
    <dbReference type="NCBI Taxonomy" id="3136602"/>
    <lineage>
        <taxon>Bacteria</taxon>
        <taxon>Pseudomonadati</taxon>
        <taxon>Thermodesulfobacteriota</taxon>
        <taxon>Desulfovibrionia</taxon>
        <taxon>Desulfovibrionales</taxon>
        <taxon>Desulfovibrionaceae</taxon>
        <taxon>Desulfovibrio</taxon>
    </lineage>
</organism>
<reference evidence="19 20" key="1">
    <citation type="journal article" date="2025" name="Int. J. Syst. Evol. Microbiol.">
        <title>Desulfovibrio falkowii sp. nov., Porphyromonas miyakawae sp. nov., Mediterraneibacter flintii sp. nov. and Owariibacterium komagatae gen. nov., sp. nov., isolated from human faeces.</title>
        <authorList>
            <person name="Hamaguchi T."/>
            <person name="Ohara M."/>
            <person name="Hisatomi A."/>
            <person name="Sekiguchi K."/>
            <person name="Takeda J.I."/>
            <person name="Ueyama J."/>
            <person name="Ito M."/>
            <person name="Nishiwaki H."/>
            <person name="Ogi T."/>
            <person name="Hirayama M."/>
            <person name="Ohkuma M."/>
            <person name="Sakamoto M."/>
            <person name="Ohno K."/>
        </authorList>
    </citation>
    <scope>NUCLEOTIDE SEQUENCE [LARGE SCALE GENOMIC DNA]</scope>
    <source>
        <strain evidence="19 20">13CB8C</strain>
    </source>
</reference>
<keyword evidence="20" id="KW-1185">Reference proteome</keyword>
<name>A0ABQ0E833_9BACT</name>
<evidence type="ECO:0000256" key="8">
    <source>
        <dbReference type="ARBA" id="ARBA00022842"/>
    </source>
</evidence>
<dbReference type="NCBIfam" id="TIGR01056">
    <property type="entry name" value="topB"/>
    <property type="match status" value="1"/>
</dbReference>
<evidence type="ECO:0000259" key="18">
    <source>
        <dbReference type="PROSITE" id="PS52039"/>
    </source>
</evidence>
<dbReference type="NCBIfam" id="NF005829">
    <property type="entry name" value="PRK07726.1"/>
    <property type="match status" value="1"/>
</dbReference>